<keyword evidence="2" id="KW-1185">Reference proteome</keyword>
<proteinExistence type="predicted"/>
<protein>
    <submittedName>
        <fullName evidence="1">Uncharacterized protein</fullName>
    </submittedName>
</protein>
<evidence type="ECO:0000313" key="2">
    <source>
        <dbReference type="Proteomes" id="UP001164929"/>
    </source>
</evidence>
<comment type="caution">
    <text evidence="1">The sequence shown here is derived from an EMBL/GenBank/DDBJ whole genome shotgun (WGS) entry which is preliminary data.</text>
</comment>
<reference evidence="1" key="1">
    <citation type="journal article" date="2023" name="Mol. Ecol. Resour.">
        <title>Chromosome-level genome assembly of a triploid poplar Populus alba 'Berolinensis'.</title>
        <authorList>
            <person name="Chen S."/>
            <person name="Yu Y."/>
            <person name="Wang X."/>
            <person name="Wang S."/>
            <person name="Zhang T."/>
            <person name="Zhou Y."/>
            <person name="He R."/>
            <person name="Meng N."/>
            <person name="Wang Y."/>
            <person name="Liu W."/>
            <person name="Liu Z."/>
            <person name="Liu J."/>
            <person name="Guo Q."/>
            <person name="Huang H."/>
            <person name="Sederoff R.R."/>
            <person name="Wang G."/>
            <person name="Qu G."/>
            <person name="Chen S."/>
        </authorList>
    </citation>
    <scope>NUCLEOTIDE SEQUENCE</scope>
    <source>
        <strain evidence="1">SC-2020</strain>
    </source>
</reference>
<dbReference type="EMBL" id="JAQIZT010000005">
    <property type="protein sequence ID" value="KAJ6995921.1"/>
    <property type="molecule type" value="Genomic_DNA"/>
</dbReference>
<sequence>MDQDTQVFIRALNMMMCSLRFNTNPSERSKQITLVMQNISLKSFSVVVHELHEDSSNVASQSCKFPDAEPIP</sequence>
<dbReference type="Proteomes" id="UP001164929">
    <property type="component" value="Chromosome 5"/>
</dbReference>
<evidence type="ECO:0000313" key="1">
    <source>
        <dbReference type="EMBL" id="KAJ6995921.1"/>
    </source>
</evidence>
<name>A0AAD6QT01_9ROSI</name>
<accession>A0AAD6QT01</accession>
<gene>
    <name evidence="1" type="ORF">NC653_012716</name>
</gene>
<organism evidence="1 2">
    <name type="scientific">Populus alba x Populus x berolinensis</name>
    <dbReference type="NCBI Taxonomy" id="444605"/>
    <lineage>
        <taxon>Eukaryota</taxon>
        <taxon>Viridiplantae</taxon>
        <taxon>Streptophyta</taxon>
        <taxon>Embryophyta</taxon>
        <taxon>Tracheophyta</taxon>
        <taxon>Spermatophyta</taxon>
        <taxon>Magnoliopsida</taxon>
        <taxon>eudicotyledons</taxon>
        <taxon>Gunneridae</taxon>
        <taxon>Pentapetalae</taxon>
        <taxon>rosids</taxon>
        <taxon>fabids</taxon>
        <taxon>Malpighiales</taxon>
        <taxon>Salicaceae</taxon>
        <taxon>Saliceae</taxon>
        <taxon>Populus</taxon>
    </lineage>
</organism>
<dbReference type="AlphaFoldDB" id="A0AAD6QT01"/>